<dbReference type="AlphaFoldDB" id="A0A3N0Z2D0"/>
<comment type="caution">
    <text evidence="12">The sequence shown here is derived from an EMBL/GenBank/DDBJ whole genome shotgun (WGS) entry which is preliminary data.</text>
</comment>
<evidence type="ECO:0000256" key="3">
    <source>
        <dbReference type="ARBA" id="ARBA00023157"/>
    </source>
</evidence>
<evidence type="ECO:0000256" key="5">
    <source>
        <dbReference type="ARBA" id="ARBA00023180"/>
    </source>
</evidence>
<keyword evidence="13" id="KW-1185">Reference proteome</keyword>
<feature type="disulfide bond" evidence="9">
    <location>
        <begin position="422"/>
        <end position="432"/>
    </location>
</feature>
<feature type="domain" description="SRCR" evidence="11">
    <location>
        <begin position="166"/>
        <end position="246"/>
    </location>
</feature>
<evidence type="ECO:0000256" key="9">
    <source>
        <dbReference type="PROSITE-ProRule" id="PRU00196"/>
    </source>
</evidence>
<evidence type="ECO:0000256" key="2">
    <source>
        <dbReference type="ARBA" id="ARBA00022737"/>
    </source>
</evidence>
<feature type="compositionally biased region" description="Basic and acidic residues" evidence="10">
    <location>
        <begin position="853"/>
        <end position="863"/>
    </location>
</feature>
<dbReference type="GO" id="GO:0016020">
    <property type="term" value="C:membrane"/>
    <property type="evidence" value="ECO:0007669"/>
    <property type="project" value="InterPro"/>
</dbReference>
<comment type="function">
    <text evidence="6">Binds to extracellular matrix proteins. Binds to pathogen-associated molecular patterns (PAMPs) present on the cell walls of Gram-positive and Gram-negative bacteria and fungi, behaving as a pattern recognition receptor (PRR). Induces bacterial and fungal aggregation and subsequent inhibition of PAMP-induced cytokine release. Does not possess intrinsic bactericidal activity. May play a role in the innate defense and homeostasis of certain epithelial surfaces.</text>
</comment>
<name>A0A3N0Z2D0_ANAGA</name>
<keyword evidence="5" id="KW-0325">Glycoprotein</keyword>
<feature type="domain" description="SRCR" evidence="11">
    <location>
        <begin position="711"/>
        <end position="811"/>
    </location>
</feature>
<keyword evidence="1" id="KW-0732">Signal</keyword>
<feature type="domain" description="SRCR" evidence="11">
    <location>
        <begin position="353"/>
        <end position="451"/>
    </location>
</feature>
<dbReference type="PANTHER" id="PTHR19331:SF465">
    <property type="entry name" value="EGG PEPTIDE SPERACT RECEPTOR"/>
    <property type="match status" value="1"/>
</dbReference>
<dbReference type="EMBL" id="RJVU01015140">
    <property type="protein sequence ID" value="ROL52610.1"/>
    <property type="molecule type" value="Genomic_DNA"/>
</dbReference>
<dbReference type="Proteomes" id="UP000281406">
    <property type="component" value="Unassembled WGS sequence"/>
</dbReference>
<comment type="subunit">
    <text evidence="7">Interacts with LGALS1 and laminin.</text>
</comment>
<feature type="disulfide bond" evidence="9">
    <location>
        <begin position="29"/>
        <end position="39"/>
    </location>
</feature>
<feature type="disulfide bond" evidence="9">
    <location>
        <begin position="749"/>
        <end position="810"/>
    </location>
</feature>
<dbReference type="OrthoDB" id="536948at2759"/>
<feature type="region of interest" description="Disordered" evidence="10">
    <location>
        <begin position="841"/>
        <end position="863"/>
    </location>
</feature>
<evidence type="ECO:0000256" key="4">
    <source>
        <dbReference type="ARBA" id="ARBA00023170"/>
    </source>
</evidence>
<feature type="domain" description="SRCR" evidence="11">
    <location>
        <begin position="63"/>
        <end position="163"/>
    </location>
</feature>
<sequence length="863" mass="91872">MGCGDAVEAKSAAYFGPGWGQVFMSGVTCFGTEPTLSICGSKKVGEFNCDHTKDAGVTCQSLVRLVNGSHFCSGRVEVLHEGQWGTVCDDGWDLSDASVVCKEMGCGEVFEHRSGGYFGQGSGPVWLSDVLCDNTESTLRHCSLKEWGQNSCGHEKDAGVACRRKIKFESGINACSGRVEIFYYQWGNVQWGTVSDNGWDLSDAAVVCRDMGCGDAVEAKSASYFGPSWGPVWLDDVNCTGNEATLGASLIKLVNGTNTCSGRVEVFYDGRWGTVCDDGWDSTRAAVVCKELGCGDVIEAKSAAYFGQGSGPVWLSGLQCATDSTLRNCNSQGWGQNSCGHEKDAGVTCQPQIRLANGNTSCSGRVEVFYNGQWGTVSDDGWDLSDAAVACREMGCGDAVEAKNAAYFGPGAGKIFMGSVNCVGNEATLSVCESRKFEMYDHSKDAGVICDSPVRLISGSNSCSGRVEVHYNGIWGTVCDNGWDLSDAAVVCREVGCGDVIEPKNAAYFGQGSGPAWLSDLQCSNTASSLRDCKSSGWGKGGCGHEKDAGVICQDKVRLVNSTSSCSGRVEVLQNRQWGTVCDDGWDASDAAVVCRQMGCGAVLEVKSAAYYGKGSGTVWMSNVNCFGNESTLMKCSYNRSPTSCGHEKDAGVICGYIKVLLKIEVKAELGVNPNDAGIMNKLSEEVRAVGRVTLNCILHCCHLLAAHAPVRLVDGDNICSGRVEVLLDGQWGTVCDDGWDLSDAAVVCRELGCGDAVEAKYAAYFGLGTGPILMNYVHCVGNEPTLIQCGFDRWKLNSLWHQEDAGVICSEFTSTDGGPVEGSYSGVKVLLRIEVKTDPKINTNDPETMSKLSEEGRAVEEQ</sequence>
<proteinExistence type="predicted"/>
<feature type="domain" description="SRCR" evidence="11">
    <location>
        <begin position="557"/>
        <end position="656"/>
    </location>
</feature>
<dbReference type="PROSITE" id="PS50287">
    <property type="entry name" value="SRCR_2"/>
    <property type="match status" value="8"/>
</dbReference>
<dbReference type="Pfam" id="PF00530">
    <property type="entry name" value="SRCR"/>
    <property type="match status" value="8"/>
</dbReference>
<evidence type="ECO:0000256" key="7">
    <source>
        <dbReference type="ARBA" id="ARBA00064153"/>
    </source>
</evidence>
<feature type="disulfide bond" evidence="9">
    <location>
        <begin position="479"/>
        <end position="543"/>
    </location>
</feature>
<feature type="disulfide bond" evidence="9">
    <location>
        <begin position="780"/>
        <end position="790"/>
    </location>
</feature>
<feature type="disulfide bond" evidence="9">
    <location>
        <begin position="132"/>
        <end position="142"/>
    </location>
</feature>
<feature type="compositionally biased region" description="Polar residues" evidence="10">
    <location>
        <begin position="841"/>
        <end position="852"/>
    </location>
</feature>
<dbReference type="InterPro" id="IPR036772">
    <property type="entry name" value="SRCR-like_dom_sf"/>
</dbReference>
<feature type="domain" description="SRCR" evidence="11">
    <location>
        <begin position="251"/>
        <end position="350"/>
    </location>
</feature>
<evidence type="ECO:0000259" key="11">
    <source>
        <dbReference type="PROSITE" id="PS50287"/>
    </source>
</evidence>
<feature type="disulfide bond" evidence="9">
    <location>
        <begin position="626"/>
        <end position="636"/>
    </location>
</feature>
<keyword evidence="4" id="KW-0675">Receptor</keyword>
<accession>A0A3N0Z2D0</accession>
<feature type="disulfide bond" evidence="9">
    <location>
        <begin position="523"/>
        <end position="533"/>
    </location>
</feature>
<dbReference type="FunFam" id="3.10.250.10:FF:000007">
    <property type="entry name" value="Soluble scavenger receptor cysteine-rich domain-containing protein SSC5D"/>
    <property type="match status" value="6"/>
</dbReference>
<dbReference type="FunFam" id="3.10.250.10:FF:000009">
    <property type="entry name" value="WC1"/>
    <property type="match status" value="1"/>
</dbReference>
<protein>
    <recommendedName>
        <fullName evidence="8">Soluble scavenger receptor cysteine-rich domain-containing protein SSC5D</fullName>
    </recommendedName>
</protein>
<evidence type="ECO:0000256" key="6">
    <source>
        <dbReference type="ARBA" id="ARBA00058074"/>
    </source>
</evidence>
<dbReference type="Gene3D" id="3.10.250.10">
    <property type="entry name" value="SRCR-like domain"/>
    <property type="match status" value="8"/>
</dbReference>
<evidence type="ECO:0000256" key="10">
    <source>
        <dbReference type="SAM" id="MobiDB-lite"/>
    </source>
</evidence>
<evidence type="ECO:0000313" key="12">
    <source>
        <dbReference type="EMBL" id="ROL52610.1"/>
    </source>
</evidence>
<dbReference type="PROSITE" id="PS00420">
    <property type="entry name" value="SRCR_1"/>
    <property type="match status" value="4"/>
</dbReference>
<feature type="domain" description="SRCR" evidence="11">
    <location>
        <begin position="454"/>
        <end position="554"/>
    </location>
</feature>
<feature type="disulfide bond" evidence="9">
    <location>
        <begin position="88"/>
        <end position="152"/>
    </location>
</feature>
<dbReference type="PRINTS" id="PR00258">
    <property type="entry name" value="SPERACTRCPTR"/>
</dbReference>
<evidence type="ECO:0000256" key="1">
    <source>
        <dbReference type="ARBA" id="ARBA00022729"/>
    </source>
</evidence>
<feature type="domain" description="SRCR" evidence="11">
    <location>
        <begin position="1"/>
        <end position="60"/>
    </location>
</feature>
<feature type="disulfide bond" evidence="9">
    <location>
        <begin position="101"/>
        <end position="162"/>
    </location>
</feature>
<feature type="disulfide bond" evidence="9">
    <location>
        <begin position="492"/>
        <end position="553"/>
    </location>
</feature>
<comment type="caution">
    <text evidence="9">Lacks conserved residue(s) required for the propagation of feature annotation.</text>
</comment>
<evidence type="ECO:0000313" key="13">
    <source>
        <dbReference type="Proteomes" id="UP000281406"/>
    </source>
</evidence>
<dbReference type="SMART" id="SM00202">
    <property type="entry name" value="SR"/>
    <property type="match status" value="8"/>
</dbReference>
<dbReference type="InterPro" id="IPR001190">
    <property type="entry name" value="SRCR"/>
</dbReference>
<evidence type="ECO:0000256" key="8">
    <source>
        <dbReference type="ARBA" id="ARBA00069168"/>
    </source>
</evidence>
<keyword evidence="2" id="KW-0677">Repeat</keyword>
<organism evidence="12 13">
    <name type="scientific">Anabarilius grahami</name>
    <name type="common">Kanglang fish</name>
    <name type="synonym">Barilius grahami</name>
    <dbReference type="NCBI Taxonomy" id="495550"/>
    <lineage>
        <taxon>Eukaryota</taxon>
        <taxon>Metazoa</taxon>
        <taxon>Chordata</taxon>
        <taxon>Craniata</taxon>
        <taxon>Vertebrata</taxon>
        <taxon>Euteleostomi</taxon>
        <taxon>Actinopterygii</taxon>
        <taxon>Neopterygii</taxon>
        <taxon>Teleostei</taxon>
        <taxon>Ostariophysi</taxon>
        <taxon>Cypriniformes</taxon>
        <taxon>Xenocyprididae</taxon>
        <taxon>Xenocypridinae</taxon>
        <taxon>Xenocypridinae incertae sedis</taxon>
        <taxon>Anabarilius</taxon>
    </lineage>
</organism>
<dbReference type="SUPFAM" id="SSF56487">
    <property type="entry name" value="SRCR-like"/>
    <property type="match status" value="8"/>
</dbReference>
<dbReference type="PANTHER" id="PTHR19331">
    <property type="entry name" value="SCAVENGER RECEPTOR DOMAIN-CONTAINING"/>
    <property type="match status" value="1"/>
</dbReference>
<gene>
    <name evidence="12" type="ORF">DPX16_7346</name>
</gene>
<reference evidence="12 13" key="1">
    <citation type="submission" date="2018-10" db="EMBL/GenBank/DDBJ databases">
        <title>Genome assembly for a Yunnan-Guizhou Plateau 3E fish, Anabarilius grahami (Regan), and its evolutionary and genetic applications.</title>
        <authorList>
            <person name="Jiang W."/>
        </authorList>
    </citation>
    <scope>NUCLEOTIDE SEQUENCE [LARGE SCALE GENOMIC DNA]</scope>
    <source>
        <strain evidence="12">AG-KIZ</strain>
        <tissue evidence="12">Muscle</tissue>
    </source>
</reference>
<keyword evidence="3 9" id="KW-1015">Disulfide bond</keyword>